<dbReference type="PANTHER" id="PTHR34436:SF1">
    <property type="entry name" value="CENTROMERE PROTEIN M"/>
    <property type="match status" value="1"/>
</dbReference>
<evidence type="ECO:0000256" key="4">
    <source>
        <dbReference type="ARBA" id="ARBA00022454"/>
    </source>
</evidence>
<dbReference type="Pfam" id="PF11111">
    <property type="entry name" value="CENP-M"/>
    <property type="match status" value="2"/>
</dbReference>
<dbReference type="EMBL" id="KV586996">
    <property type="protein sequence ID" value="OPL32763.1"/>
    <property type="molecule type" value="Genomic_DNA"/>
</dbReference>
<dbReference type="Gene3D" id="3.40.50.300">
    <property type="entry name" value="P-loop containing nucleotide triphosphate hydrolases"/>
    <property type="match status" value="2"/>
</dbReference>
<keyword evidence="5" id="KW-0539">Nucleus</keyword>
<dbReference type="AlphaFoldDB" id="A0A3L5TS53"/>
<dbReference type="GO" id="GO:0005634">
    <property type="term" value="C:nucleus"/>
    <property type="evidence" value="ECO:0007669"/>
    <property type="project" value="UniProtKB-SubCell"/>
</dbReference>
<organism evidence="7 8">
    <name type="scientific">Mytilus galloprovincialis</name>
    <name type="common">Mediterranean mussel</name>
    <dbReference type="NCBI Taxonomy" id="29158"/>
    <lineage>
        <taxon>Eukaryota</taxon>
        <taxon>Metazoa</taxon>
        <taxon>Spiralia</taxon>
        <taxon>Lophotrochozoa</taxon>
        <taxon>Mollusca</taxon>
        <taxon>Bivalvia</taxon>
        <taxon>Autobranchia</taxon>
        <taxon>Pteriomorphia</taxon>
        <taxon>Mytilida</taxon>
        <taxon>Mytiloidea</taxon>
        <taxon>Mytilidae</taxon>
        <taxon>Mytilinae</taxon>
        <taxon>Mytilus</taxon>
    </lineage>
</organism>
<evidence type="ECO:0000256" key="3">
    <source>
        <dbReference type="ARBA" id="ARBA00016382"/>
    </source>
</evidence>
<comment type="subcellular location">
    <subcellularLocation>
        <location evidence="2">Chromosome</location>
        <location evidence="2">Centromere</location>
    </subcellularLocation>
    <subcellularLocation>
        <location evidence="1">Nucleus</location>
    </subcellularLocation>
</comment>
<reference evidence="7 8" key="1">
    <citation type="journal article" date="2016" name="PLoS ONE">
        <title>A First Insight into the Genome of the Filter-Feeder Mussel Mytilus galloprovincialis.</title>
        <authorList>
            <person name="Murgarella M."/>
            <person name="Puiu D."/>
            <person name="Novoa B."/>
            <person name="Figueras A."/>
            <person name="Posada D."/>
            <person name="Canchaya C."/>
        </authorList>
    </citation>
    <scope>NUCLEOTIDE SEQUENCE [LARGE SCALE GENOMIC DNA]</scope>
    <source>
        <tissue evidence="7">Muscle</tissue>
    </source>
</reference>
<evidence type="ECO:0000313" key="7">
    <source>
        <dbReference type="EMBL" id="OPL32763.1"/>
    </source>
</evidence>
<dbReference type="InterPro" id="IPR027417">
    <property type="entry name" value="P-loop_NTPase"/>
</dbReference>
<evidence type="ECO:0000256" key="1">
    <source>
        <dbReference type="ARBA" id="ARBA00004123"/>
    </source>
</evidence>
<dbReference type="Proteomes" id="UP000266721">
    <property type="component" value="Unassembled WGS sequence"/>
</dbReference>
<keyword evidence="4" id="KW-0158">Chromosome</keyword>
<keyword evidence="8" id="KW-1185">Reference proteome</keyword>
<dbReference type="GO" id="GO:0000775">
    <property type="term" value="C:chromosome, centromeric region"/>
    <property type="evidence" value="ECO:0007669"/>
    <property type="project" value="UniProtKB-SubCell"/>
</dbReference>
<evidence type="ECO:0000256" key="6">
    <source>
        <dbReference type="ARBA" id="ARBA00023328"/>
    </source>
</evidence>
<sequence length="207" mass="23209">LVGAEGTGKHELAKGIISIDEPFSVQIRTAICLPLSTEDEESRPRIDFICFIQLKFLNPKMQDAQLLCQRHKQRAENNPRPPMGLQHMTNPAPRGDTLPADLEMMASYTDNMRVVEESVKHVDLRYFLGRSCFVALKVKCPEKRGVGLELVSEFCDHYGAPILYGALESDQEQITLASAGLVNNISPLLIDSTRRPYDTQLLCDDIH</sequence>
<protein>
    <recommendedName>
        <fullName evidence="3">Centromere protein M</fullName>
    </recommendedName>
</protein>
<dbReference type="InterPro" id="IPR020987">
    <property type="entry name" value="Centromere_Cenp-M"/>
</dbReference>
<feature type="non-terminal residue" evidence="7">
    <location>
        <position position="1"/>
    </location>
</feature>
<name>A0A3L5TS53_MYTGA</name>
<keyword evidence="6" id="KW-0137">Centromere</keyword>
<dbReference type="PANTHER" id="PTHR34436">
    <property type="entry name" value="CENTROMERE PROTEIN M"/>
    <property type="match status" value="1"/>
</dbReference>
<evidence type="ECO:0000256" key="2">
    <source>
        <dbReference type="ARBA" id="ARBA00004584"/>
    </source>
</evidence>
<evidence type="ECO:0000313" key="8">
    <source>
        <dbReference type="Proteomes" id="UP000266721"/>
    </source>
</evidence>
<proteinExistence type="predicted"/>
<accession>A0A3L5TS53</accession>
<gene>
    <name evidence="7" type="ORF">AM593_02560</name>
</gene>
<evidence type="ECO:0000256" key="5">
    <source>
        <dbReference type="ARBA" id="ARBA00023242"/>
    </source>
</evidence>
<comment type="caution">
    <text evidence="7">The sequence shown here is derived from an EMBL/GenBank/DDBJ whole genome shotgun (WGS) entry which is preliminary data.</text>
</comment>